<evidence type="ECO:0000313" key="4">
    <source>
        <dbReference type="Proteomes" id="UP000612855"/>
    </source>
</evidence>
<dbReference type="InterPro" id="IPR011576">
    <property type="entry name" value="Pyridox_Oxase_N"/>
</dbReference>
<evidence type="ECO:0000259" key="2">
    <source>
        <dbReference type="Pfam" id="PF01243"/>
    </source>
</evidence>
<dbReference type="InterPro" id="IPR024029">
    <property type="entry name" value="Pyridox_Oxase_FMN-dep"/>
</dbReference>
<organism evidence="3 4">
    <name type="scientific">Primorskyibacter flagellatus</name>
    <dbReference type="NCBI Taxonomy" id="1387277"/>
    <lineage>
        <taxon>Bacteria</taxon>
        <taxon>Pseudomonadati</taxon>
        <taxon>Pseudomonadota</taxon>
        <taxon>Alphaproteobacteria</taxon>
        <taxon>Rhodobacterales</taxon>
        <taxon>Roseobacteraceae</taxon>
        <taxon>Primorskyibacter</taxon>
    </lineage>
</organism>
<sequence length="207" mass="22888">MSWSHVITDPAQLQDALGGPPDPMIEAVKQPALDTHARAFLALSPFCLISTHGADGRADVSPRGDAPGFALVLDDRRLVIPERLGNRLADSLRNIMKTGQIGMLFLVPGFGESMRINGRAQVIADPELMERMAFNGRVPKVGIAVEIEEVFVHCARCMLRSGLWTDAARRDRKEWISLAGLMIAQQETGMTLDEMQEVVDDDYRTLY</sequence>
<dbReference type="Gene3D" id="2.30.110.10">
    <property type="entry name" value="Electron Transport, Fmn-binding Protein, Chain A"/>
    <property type="match status" value="1"/>
</dbReference>
<dbReference type="EMBL" id="BMFJ01000001">
    <property type="protein sequence ID" value="GGE15393.1"/>
    <property type="molecule type" value="Genomic_DNA"/>
</dbReference>
<dbReference type="Pfam" id="PF01243">
    <property type="entry name" value="PNPOx_N"/>
    <property type="match status" value="1"/>
</dbReference>
<gene>
    <name evidence="3" type="ORF">GCM10011360_00250</name>
</gene>
<dbReference type="RefSeq" id="WP_188475616.1">
    <property type="nucleotide sequence ID" value="NZ_BMFJ01000001.1"/>
</dbReference>
<name>A0A917E8U0_9RHOB</name>
<dbReference type="AlphaFoldDB" id="A0A917E8U0"/>
<reference evidence="4" key="1">
    <citation type="journal article" date="2019" name="Int. J. Syst. Evol. Microbiol.">
        <title>The Global Catalogue of Microorganisms (GCM) 10K type strain sequencing project: providing services to taxonomists for standard genome sequencing and annotation.</title>
        <authorList>
            <consortium name="The Broad Institute Genomics Platform"/>
            <consortium name="The Broad Institute Genome Sequencing Center for Infectious Disease"/>
            <person name="Wu L."/>
            <person name="Ma J."/>
        </authorList>
    </citation>
    <scope>NUCLEOTIDE SEQUENCE [LARGE SCALE GENOMIC DNA]</scope>
    <source>
        <strain evidence="4">CGMCC 1.12664</strain>
    </source>
</reference>
<keyword evidence="4" id="KW-1185">Reference proteome</keyword>
<dbReference type="PANTHER" id="PTHR42815">
    <property type="entry name" value="FAD-BINDING, PUTATIVE (AFU_ORTHOLOGUE AFUA_6G07600)-RELATED"/>
    <property type="match status" value="1"/>
</dbReference>
<evidence type="ECO:0000256" key="1">
    <source>
        <dbReference type="SAM" id="MobiDB-lite"/>
    </source>
</evidence>
<comment type="caution">
    <text evidence="3">The sequence shown here is derived from an EMBL/GenBank/DDBJ whole genome shotgun (WGS) entry which is preliminary data.</text>
</comment>
<protein>
    <submittedName>
        <fullName evidence="3">Flavin-nucleotide-binding protein</fullName>
    </submittedName>
</protein>
<feature type="domain" description="Pyridoxamine 5'-phosphate oxidase N-terminal" evidence="2">
    <location>
        <begin position="34"/>
        <end position="154"/>
    </location>
</feature>
<proteinExistence type="predicted"/>
<feature type="region of interest" description="Disordered" evidence="1">
    <location>
        <begin position="1"/>
        <end position="22"/>
    </location>
</feature>
<accession>A0A917E8U0</accession>
<evidence type="ECO:0000313" key="3">
    <source>
        <dbReference type="EMBL" id="GGE15393.1"/>
    </source>
</evidence>
<dbReference type="InterPro" id="IPR012349">
    <property type="entry name" value="Split_barrel_FMN-bd"/>
</dbReference>
<dbReference type="Proteomes" id="UP000612855">
    <property type="component" value="Unassembled WGS sequence"/>
</dbReference>
<dbReference type="NCBIfam" id="TIGR04025">
    <property type="entry name" value="PPOX_FMN_DR2398"/>
    <property type="match status" value="1"/>
</dbReference>
<dbReference type="PANTHER" id="PTHR42815:SF2">
    <property type="entry name" value="FAD-BINDING, PUTATIVE (AFU_ORTHOLOGUE AFUA_6G07600)-RELATED"/>
    <property type="match status" value="1"/>
</dbReference>
<dbReference type="SUPFAM" id="SSF50475">
    <property type="entry name" value="FMN-binding split barrel"/>
    <property type="match status" value="1"/>
</dbReference>